<feature type="domain" description="Ribosome maturation protein SDO1/SBDS central" evidence="3">
    <location>
        <begin position="99"/>
        <end position="159"/>
    </location>
</feature>
<keyword evidence="6" id="KW-1185">Reference proteome</keyword>
<evidence type="ECO:0000259" key="3">
    <source>
        <dbReference type="Pfam" id="PF09377"/>
    </source>
</evidence>
<reference evidence="6" key="1">
    <citation type="submission" date="2018-01" db="EMBL/GenBank/DDBJ databases">
        <authorList>
            <person name="Kerou L M."/>
        </authorList>
    </citation>
    <scope>NUCLEOTIDE SEQUENCE [LARGE SCALE GENOMIC DNA]</scope>
    <source>
        <strain evidence="6">SCU2</strain>
    </source>
</reference>
<dbReference type="InterPro" id="IPR036786">
    <property type="entry name" value="Ribosome_mat_SBDS_N_sf"/>
</dbReference>
<evidence type="ECO:0000259" key="4">
    <source>
        <dbReference type="Pfam" id="PF20268"/>
    </source>
</evidence>
<dbReference type="NCBIfam" id="TIGR00291">
    <property type="entry name" value="RNA_SBDS"/>
    <property type="match status" value="1"/>
</dbReference>
<dbReference type="SUPFAM" id="SSF109728">
    <property type="entry name" value="Hypothetical protein AF0491, middle domain"/>
    <property type="match status" value="1"/>
</dbReference>
<feature type="domain" description="Ribosome maturation protein SDO1/SBDS C-terminal" evidence="4">
    <location>
        <begin position="166"/>
        <end position="224"/>
    </location>
</feature>
<organism evidence="5 6">
    <name type="scientific">Candidatus Nitrosocaldus cavascurensis</name>
    <dbReference type="NCBI Taxonomy" id="2058097"/>
    <lineage>
        <taxon>Archaea</taxon>
        <taxon>Nitrososphaerota</taxon>
        <taxon>Nitrososphaeria</taxon>
        <taxon>Candidatus Nitrosocaldales</taxon>
        <taxon>Candidatus Nitrosocaldaceae</taxon>
        <taxon>Candidatus Nitrosocaldus</taxon>
    </lineage>
</organism>
<dbReference type="Gene3D" id="1.10.10.900">
    <property type="entry name" value="SBDS protein C-terminal domain, subdomain 1"/>
    <property type="match status" value="1"/>
</dbReference>
<dbReference type="InterPro" id="IPR035647">
    <property type="entry name" value="EFG_III/V"/>
</dbReference>
<dbReference type="InterPro" id="IPR019783">
    <property type="entry name" value="SDO1/SBDS_N"/>
</dbReference>
<evidence type="ECO:0000256" key="1">
    <source>
        <dbReference type="ARBA" id="ARBA00007433"/>
    </source>
</evidence>
<proteinExistence type="inferred from homology"/>
<feature type="domain" description="Ribosome maturation protein SDO1/SBDS N-terminal" evidence="2">
    <location>
        <begin position="6"/>
        <end position="91"/>
    </location>
</feature>
<dbReference type="Pfam" id="PF20268">
    <property type="entry name" value="SBDS_C"/>
    <property type="match status" value="1"/>
</dbReference>
<dbReference type="InterPro" id="IPR039100">
    <property type="entry name" value="Sdo1/SBDS-like"/>
</dbReference>
<dbReference type="InterPro" id="IPR037188">
    <property type="entry name" value="Sdo1/SBDS_central_sf"/>
</dbReference>
<dbReference type="SUPFAM" id="SSF54980">
    <property type="entry name" value="EF-G C-terminal domain-like"/>
    <property type="match status" value="1"/>
</dbReference>
<dbReference type="GeneID" id="41594460"/>
<dbReference type="InterPro" id="IPR046928">
    <property type="entry name" value="SDO1/SBDS_C"/>
</dbReference>
<dbReference type="RefSeq" id="WP_103287606.1">
    <property type="nucleotide sequence ID" value="NZ_LT981265.1"/>
</dbReference>
<dbReference type="PANTHER" id="PTHR10927:SF4">
    <property type="entry name" value="RIBOSOME MATURATION PROTEIN SDO1 HOMOLOG"/>
    <property type="match status" value="1"/>
</dbReference>
<evidence type="ECO:0000259" key="2">
    <source>
        <dbReference type="Pfam" id="PF01172"/>
    </source>
</evidence>
<dbReference type="SUPFAM" id="SSF89895">
    <property type="entry name" value="FYSH domain"/>
    <property type="match status" value="1"/>
</dbReference>
<dbReference type="EMBL" id="LT981265">
    <property type="protein sequence ID" value="SPC33556.1"/>
    <property type="molecule type" value="Genomic_DNA"/>
</dbReference>
<dbReference type="Pfam" id="PF01172">
    <property type="entry name" value="SBDS_N"/>
    <property type="match status" value="1"/>
</dbReference>
<dbReference type="PANTHER" id="PTHR10927">
    <property type="entry name" value="RIBOSOME MATURATION PROTEIN SBDS"/>
    <property type="match status" value="1"/>
</dbReference>
<protein>
    <submittedName>
        <fullName evidence="5">Ribosome maturation protein SDO1 homolog</fullName>
    </submittedName>
</protein>
<dbReference type="InterPro" id="IPR018978">
    <property type="entry name" value="SDO1/SBDS_central"/>
</dbReference>
<dbReference type="Pfam" id="PF09377">
    <property type="entry name" value="SBDS_domain_II"/>
    <property type="match status" value="1"/>
</dbReference>
<dbReference type="Proteomes" id="UP000236248">
    <property type="component" value="Chromosome NCAV"/>
</dbReference>
<accession>A0A2K5APJ4</accession>
<dbReference type="GO" id="GO:0042256">
    <property type="term" value="P:cytosolic ribosome assembly"/>
    <property type="evidence" value="ECO:0007669"/>
    <property type="project" value="InterPro"/>
</dbReference>
<dbReference type="InterPro" id="IPR002140">
    <property type="entry name" value="Sdo1/SBDS"/>
</dbReference>
<name>A0A2K5APJ4_9ARCH</name>
<sequence length="229" mass="26105">MADKLSIVRLIIEGEKFEILVKPDPALEYKMGKRTDISNILASDEIYTDSSKGNRASKEKLEKYFRTSNTIDVARIILEKGELNLTSEQRRRLVEEKRKQIINIITRSYVDPKTHLPHPPLRIEQAMEECRVSIDPFKKAEDQVKSVVDALRSILPMKSERLKFTLIVPAQYTAQSYSVIKSMGEIIKEEWQADGSLKVIIEIPAAIQANMMDRLASITKGTAQAVMMR</sequence>
<comment type="similarity">
    <text evidence="1">Belongs to the SDO1/SBDS family.</text>
</comment>
<dbReference type="AlphaFoldDB" id="A0A2K5APJ4"/>
<evidence type="ECO:0000313" key="5">
    <source>
        <dbReference type="EMBL" id="SPC33556.1"/>
    </source>
</evidence>
<dbReference type="Gene3D" id="3.30.70.240">
    <property type="match status" value="1"/>
</dbReference>
<gene>
    <name evidence="5" type="ORF">NCAV_0362</name>
</gene>
<dbReference type="KEGG" id="ncv:NCAV_0362"/>
<dbReference type="Gene3D" id="3.30.1250.10">
    <property type="entry name" value="Ribosome maturation protein SBDS, N-terminal domain"/>
    <property type="match status" value="1"/>
</dbReference>
<evidence type="ECO:0000313" key="6">
    <source>
        <dbReference type="Proteomes" id="UP000236248"/>
    </source>
</evidence>